<proteinExistence type="predicted"/>
<keyword evidence="1" id="KW-0472">Membrane</keyword>
<keyword evidence="3" id="KW-1185">Reference proteome</keyword>
<protein>
    <submittedName>
        <fullName evidence="2">Uncharacterized protein</fullName>
    </submittedName>
</protein>
<sequence length="173" mass="19107">MERGIPIMSVGVQAKALACLRSVSMSLNLHSAVFIDRISNGHLGAVPAVPDISGGRLVDSAPVFVFLWGRLYLIVVMNDHLPKRLILERLLKGFVLFLIFFICLSVFLRWDGRQLYGAVRLPNFVRLPSAFFPALVGCSFRLRCLYSGEGDPSPSWLVLMLLPSSDILGGFLS</sequence>
<evidence type="ECO:0000313" key="2">
    <source>
        <dbReference type="EMBL" id="GJT56655.1"/>
    </source>
</evidence>
<accession>A0ABQ5F1B3</accession>
<organism evidence="2 3">
    <name type="scientific">Tanacetum coccineum</name>
    <dbReference type="NCBI Taxonomy" id="301880"/>
    <lineage>
        <taxon>Eukaryota</taxon>
        <taxon>Viridiplantae</taxon>
        <taxon>Streptophyta</taxon>
        <taxon>Embryophyta</taxon>
        <taxon>Tracheophyta</taxon>
        <taxon>Spermatophyta</taxon>
        <taxon>Magnoliopsida</taxon>
        <taxon>eudicotyledons</taxon>
        <taxon>Gunneridae</taxon>
        <taxon>Pentapetalae</taxon>
        <taxon>asterids</taxon>
        <taxon>campanulids</taxon>
        <taxon>Asterales</taxon>
        <taxon>Asteraceae</taxon>
        <taxon>Asteroideae</taxon>
        <taxon>Anthemideae</taxon>
        <taxon>Anthemidinae</taxon>
        <taxon>Tanacetum</taxon>
    </lineage>
</organism>
<dbReference type="EMBL" id="BQNB010016865">
    <property type="protein sequence ID" value="GJT56655.1"/>
    <property type="molecule type" value="Genomic_DNA"/>
</dbReference>
<gene>
    <name evidence="2" type="ORF">Tco_0991709</name>
</gene>
<reference evidence="2" key="2">
    <citation type="submission" date="2022-01" db="EMBL/GenBank/DDBJ databases">
        <authorList>
            <person name="Yamashiro T."/>
            <person name="Shiraishi A."/>
            <person name="Satake H."/>
            <person name="Nakayama K."/>
        </authorList>
    </citation>
    <scope>NUCLEOTIDE SEQUENCE</scope>
</reference>
<evidence type="ECO:0000256" key="1">
    <source>
        <dbReference type="SAM" id="Phobius"/>
    </source>
</evidence>
<reference evidence="2" key="1">
    <citation type="journal article" date="2022" name="Int. J. Mol. Sci.">
        <title>Draft Genome of Tanacetum Coccineum: Genomic Comparison of Closely Related Tanacetum-Family Plants.</title>
        <authorList>
            <person name="Yamashiro T."/>
            <person name="Shiraishi A."/>
            <person name="Nakayama K."/>
            <person name="Satake H."/>
        </authorList>
    </citation>
    <scope>NUCLEOTIDE SEQUENCE</scope>
</reference>
<dbReference type="Proteomes" id="UP001151760">
    <property type="component" value="Unassembled WGS sequence"/>
</dbReference>
<comment type="caution">
    <text evidence="2">The sequence shown here is derived from an EMBL/GenBank/DDBJ whole genome shotgun (WGS) entry which is preliminary data.</text>
</comment>
<feature type="transmembrane region" description="Helical" evidence="1">
    <location>
        <begin position="90"/>
        <end position="110"/>
    </location>
</feature>
<evidence type="ECO:0000313" key="3">
    <source>
        <dbReference type="Proteomes" id="UP001151760"/>
    </source>
</evidence>
<keyword evidence="1" id="KW-0812">Transmembrane</keyword>
<keyword evidence="1" id="KW-1133">Transmembrane helix</keyword>
<name>A0ABQ5F1B3_9ASTR</name>